<comment type="caution">
    <text evidence="3">The sequence shown here is derived from an EMBL/GenBank/DDBJ whole genome shotgun (WGS) entry which is preliminary data.</text>
</comment>
<dbReference type="PANTHER" id="PTHR35440">
    <property type="entry name" value="TESTIS-EXPRESSED PROTEIN 36"/>
    <property type="match status" value="1"/>
</dbReference>
<dbReference type="Proteomes" id="UP001283361">
    <property type="component" value="Unassembled WGS sequence"/>
</dbReference>
<protein>
    <recommendedName>
        <fullName evidence="2">Domain of unknown function with conserved HDNR motif domain-containing protein</fullName>
    </recommendedName>
</protein>
<proteinExistence type="predicted"/>
<keyword evidence="4" id="KW-1185">Reference proteome</keyword>
<name>A0AAE1APR2_9GAST</name>
<feature type="region of interest" description="Disordered" evidence="1">
    <location>
        <begin position="1"/>
        <end position="27"/>
    </location>
</feature>
<gene>
    <name evidence="3" type="ORF">RRG08_010499</name>
</gene>
<dbReference type="EMBL" id="JAWDGP010001486">
    <property type="protein sequence ID" value="KAK3791096.1"/>
    <property type="molecule type" value="Genomic_DNA"/>
</dbReference>
<accession>A0AAE1APR2</accession>
<evidence type="ECO:0000259" key="2">
    <source>
        <dbReference type="Pfam" id="PF15115"/>
    </source>
</evidence>
<evidence type="ECO:0000313" key="3">
    <source>
        <dbReference type="EMBL" id="KAK3791096.1"/>
    </source>
</evidence>
<dbReference type="InterPro" id="IPR029369">
    <property type="entry name" value="HDNR"/>
</dbReference>
<feature type="domain" description="Domain of unknown function with conserved HDNR motif" evidence="2">
    <location>
        <begin position="1"/>
        <end position="169"/>
    </location>
</feature>
<dbReference type="Pfam" id="PF15115">
    <property type="entry name" value="HDNR"/>
    <property type="match status" value="1"/>
</dbReference>
<dbReference type="PANTHER" id="PTHR35440:SF1">
    <property type="entry name" value="TESTIS-EXPRESSED PROTEIN 36"/>
    <property type="match status" value="1"/>
</dbReference>
<dbReference type="AlphaFoldDB" id="A0AAE1APR2"/>
<evidence type="ECO:0000313" key="4">
    <source>
        <dbReference type="Proteomes" id="UP001283361"/>
    </source>
</evidence>
<organism evidence="3 4">
    <name type="scientific">Elysia crispata</name>
    <name type="common">lettuce slug</name>
    <dbReference type="NCBI Taxonomy" id="231223"/>
    <lineage>
        <taxon>Eukaryota</taxon>
        <taxon>Metazoa</taxon>
        <taxon>Spiralia</taxon>
        <taxon>Lophotrochozoa</taxon>
        <taxon>Mollusca</taxon>
        <taxon>Gastropoda</taxon>
        <taxon>Heterobranchia</taxon>
        <taxon>Euthyneura</taxon>
        <taxon>Panpulmonata</taxon>
        <taxon>Sacoglossa</taxon>
        <taxon>Placobranchoidea</taxon>
        <taxon>Plakobranchidae</taxon>
        <taxon>Elysia</taxon>
    </lineage>
</organism>
<sequence length="238" mass="27462">MTKGRKFAPSSANEGAWFRHRGDPADAEGRLRDVTSTRQMLEAPFSAPCGPRSPPLLYSQKEEPVYNHRNPFTQHDNRHYFQDKGEYFGNGRNTRSLGKRLQPLEGRLHHTDVNYLHHHSRAMTLHDYHPVTATSYGNPDQAEPVMRRRFPRVYKAPELKEDNLKLTTWGNSSCRTPMHVLAVSQEPYLGHNSWKYSFHGRSKVYPPYDRHKIPHVPNVLNRYGPDFASAPTASYARD</sequence>
<evidence type="ECO:0000256" key="1">
    <source>
        <dbReference type="SAM" id="MobiDB-lite"/>
    </source>
</evidence>
<reference evidence="3" key="1">
    <citation type="journal article" date="2023" name="G3 (Bethesda)">
        <title>A reference genome for the long-term kleptoplast-retaining sea slug Elysia crispata morphotype clarki.</title>
        <authorList>
            <person name="Eastman K.E."/>
            <person name="Pendleton A.L."/>
            <person name="Shaikh M.A."/>
            <person name="Suttiyut T."/>
            <person name="Ogas R."/>
            <person name="Tomko P."/>
            <person name="Gavelis G."/>
            <person name="Widhalm J.R."/>
            <person name="Wisecaver J.H."/>
        </authorList>
    </citation>
    <scope>NUCLEOTIDE SEQUENCE</scope>
    <source>
        <strain evidence="3">ECLA1</strain>
    </source>
</reference>